<dbReference type="Proteomes" id="UP000523139">
    <property type="component" value="Unassembled WGS sequence"/>
</dbReference>
<proteinExistence type="predicted"/>
<dbReference type="RefSeq" id="WP_168887546.1">
    <property type="nucleotide sequence ID" value="NZ_JABAHY010000007.1"/>
</dbReference>
<dbReference type="EMBL" id="JABAHY010000007">
    <property type="protein sequence ID" value="NLS10057.1"/>
    <property type="molecule type" value="Genomic_DNA"/>
</dbReference>
<dbReference type="AlphaFoldDB" id="A0A7X8YEB9"/>
<comment type="caution">
    <text evidence="1">The sequence shown here is derived from an EMBL/GenBank/DDBJ whole genome shotgun (WGS) entry which is preliminary data.</text>
</comment>
<sequence length="180" mass="19596">MPDKPMATGWFAQKALPVLRRQQRRISRRWRNLRSQIAPRIAVLGTTGLALPGKAMDLQSPQIKTARLRGLDAMVIGPSTVSEEHGTGAAVVIAPTVRNMLIRAETHSVPTVLVVEAAQQLETPLAAVVTHLVTADHQLLGPLRDFAGAERTMLLEQPTNRTAVTRILLELTSAHFRPGA</sequence>
<reference evidence="1 2" key="1">
    <citation type="submission" date="2020-04" db="EMBL/GenBank/DDBJ databases">
        <title>Nesterenkonia sp. nov., isolated from marine sediment.</title>
        <authorList>
            <person name="Zhang G."/>
        </authorList>
    </citation>
    <scope>NUCLEOTIDE SEQUENCE [LARGE SCALE GENOMIC DNA]</scope>
    <source>
        <strain evidence="1 2">MY13</strain>
    </source>
</reference>
<gene>
    <name evidence="1" type="ORF">HGQ17_08605</name>
</gene>
<evidence type="ECO:0000313" key="2">
    <source>
        <dbReference type="Proteomes" id="UP000523139"/>
    </source>
</evidence>
<evidence type="ECO:0000313" key="1">
    <source>
        <dbReference type="EMBL" id="NLS10057.1"/>
    </source>
</evidence>
<keyword evidence="2" id="KW-1185">Reference proteome</keyword>
<protein>
    <submittedName>
        <fullName evidence="1">Uncharacterized protein</fullName>
    </submittedName>
</protein>
<accession>A0A7X8YEB9</accession>
<name>A0A7X8YEB9_9MICC</name>
<organism evidence="1 2">
    <name type="scientific">Nesterenkonia sedimenti</name>
    <dbReference type="NCBI Taxonomy" id="1463632"/>
    <lineage>
        <taxon>Bacteria</taxon>
        <taxon>Bacillati</taxon>
        <taxon>Actinomycetota</taxon>
        <taxon>Actinomycetes</taxon>
        <taxon>Micrococcales</taxon>
        <taxon>Micrococcaceae</taxon>
        <taxon>Nesterenkonia</taxon>
    </lineage>
</organism>